<dbReference type="Proteomes" id="UP000011513">
    <property type="component" value="Unassembled WGS sequence"/>
</dbReference>
<protein>
    <submittedName>
        <fullName evidence="2">Uncharacterized protein</fullName>
    </submittedName>
</protein>
<feature type="compositionally biased region" description="Low complexity" evidence="1">
    <location>
        <begin position="70"/>
        <end position="82"/>
    </location>
</feature>
<dbReference type="RefSeq" id="WP_008385252.1">
    <property type="nucleotide sequence ID" value="NZ_AOIV01000011.1"/>
</dbReference>
<comment type="caution">
    <text evidence="2">The sequence shown here is derived from an EMBL/GenBank/DDBJ whole genome shotgun (WGS) entry which is preliminary data.</text>
</comment>
<dbReference type="AlphaFoldDB" id="M0DEH6"/>
<evidence type="ECO:0000256" key="1">
    <source>
        <dbReference type="SAM" id="MobiDB-lite"/>
    </source>
</evidence>
<dbReference type="InParanoid" id="M0DEH6"/>
<gene>
    <name evidence="2" type="ORF">C474_06982</name>
</gene>
<name>M0DEH6_HALPD</name>
<feature type="region of interest" description="Disordered" evidence="1">
    <location>
        <begin position="22"/>
        <end position="61"/>
    </location>
</feature>
<proteinExistence type="predicted"/>
<accession>M0DEH6</accession>
<keyword evidence="3" id="KW-1185">Reference proteome</keyword>
<organism evidence="2 3">
    <name type="scientific">Halogeometricum pallidum JCM 14848</name>
    <dbReference type="NCBI Taxonomy" id="1227487"/>
    <lineage>
        <taxon>Archaea</taxon>
        <taxon>Methanobacteriati</taxon>
        <taxon>Methanobacteriota</taxon>
        <taxon>Stenosarchaea group</taxon>
        <taxon>Halobacteria</taxon>
        <taxon>Halobacteriales</taxon>
        <taxon>Haloferacaceae</taxon>
        <taxon>Halogeometricum</taxon>
    </lineage>
</organism>
<dbReference type="EMBL" id="AOIV01000011">
    <property type="protein sequence ID" value="ELZ32544.1"/>
    <property type="molecule type" value="Genomic_DNA"/>
</dbReference>
<feature type="region of interest" description="Disordered" evidence="1">
    <location>
        <begin position="69"/>
        <end position="88"/>
    </location>
</feature>
<evidence type="ECO:0000313" key="3">
    <source>
        <dbReference type="Proteomes" id="UP000011513"/>
    </source>
</evidence>
<evidence type="ECO:0000313" key="2">
    <source>
        <dbReference type="EMBL" id="ELZ32544.1"/>
    </source>
</evidence>
<sequence>MGAEIFTERYRHLRRSLLGGFRSRDVSTGAQRDAREPLSAGGGGLSETAHVAGDEQANERVVRRRRRVIRSPSVVPSRNRTPQVRAPT</sequence>
<reference evidence="2 3" key="1">
    <citation type="journal article" date="2014" name="PLoS Genet.">
        <title>Phylogenetically driven sequencing of extremely halophilic archaea reveals strategies for static and dynamic osmo-response.</title>
        <authorList>
            <person name="Becker E.A."/>
            <person name="Seitzer P.M."/>
            <person name="Tritt A."/>
            <person name="Larsen D."/>
            <person name="Krusor M."/>
            <person name="Yao A.I."/>
            <person name="Wu D."/>
            <person name="Madern D."/>
            <person name="Eisen J.A."/>
            <person name="Darling A.E."/>
            <person name="Facciotti M.T."/>
        </authorList>
    </citation>
    <scope>NUCLEOTIDE SEQUENCE [LARGE SCALE GENOMIC DNA]</scope>
    <source>
        <strain evidence="2 3">JCM 14848</strain>
    </source>
</reference>